<protein>
    <submittedName>
        <fullName evidence="1">Addiction module protein</fullName>
    </submittedName>
</protein>
<dbReference type="OrthoDB" id="5296237at2"/>
<keyword evidence="1" id="KW-0614">Plasmid</keyword>
<dbReference type="PANTHER" id="PTHR41791:SF1">
    <property type="entry name" value="SSL7039 PROTEIN"/>
    <property type="match status" value="1"/>
</dbReference>
<dbReference type="PIRSF" id="PIRSF028744">
    <property type="entry name" value="Addict_mod_HI1419"/>
    <property type="match status" value="1"/>
</dbReference>
<reference evidence="1 2" key="1">
    <citation type="submission" date="2015-05" db="EMBL/GenBank/DDBJ databases">
        <title>Plasmid of Sphingomonas sanxanigenens NX02.</title>
        <authorList>
            <person name="Huang H."/>
            <person name="Ma T."/>
        </authorList>
    </citation>
    <scope>NUCLEOTIDE SEQUENCE [LARGE SCALE GENOMIC DNA]</scope>
    <source>
        <strain evidence="1 2">NX02</strain>
        <plasmid evidence="2">Plasmid pNXO2</plasmid>
    </source>
</reference>
<dbReference type="AlphaFoldDB" id="A0A0F7JTE7"/>
<organism evidence="1 2">
    <name type="scientific">Sphingomonas sanxanigenens DSM 19645 = NX02</name>
    <dbReference type="NCBI Taxonomy" id="1123269"/>
    <lineage>
        <taxon>Bacteria</taxon>
        <taxon>Pseudomonadati</taxon>
        <taxon>Pseudomonadota</taxon>
        <taxon>Alphaproteobacteria</taxon>
        <taxon>Sphingomonadales</taxon>
        <taxon>Sphingomonadaceae</taxon>
        <taxon>Sphingomonas</taxon>
    </lineage>
</organism>
<dbReference type="EMBL" id="CP011450">
    <property type="protein sequence ID" value="AKH18922.1"/>
    <property type="molecule type" value="Genomic_DNA"/>
</dbReference>
<evidence type="ECO:0000313" key="1">
    <source>
        <dbReference type="EMBL" id="AKH18922.1"/>
    </source>
</evidence>
<dbReference type="InterPro" id="IPR014056">
    <property type="entry name" value="TypeIITA-like_toxin_pred"/>
</dbReference>
<dbReference type="Proteomes" id="UP000018851">
    <property type="component" value="Plasmid pNXO2"/>
</dbReference>
<dbReference type="PANTHER" id="PTHR41791">
    <property type="entry name" value="SSL7039 PROTEIN"/>
    <property type="match status" value="1"/>
</dbReference>
<dbReference type="InterPro" id="IPR009241">
    <property type="entry name" value="HigB-like"/>
</dbReference>
<accession>A0A0F7JTE7</accession>
<dbReference type="Pfam" id="PF05973">
    <property type="entry name" value="Gp49"/>
    <property type="match status" value="1"/>
</dbReference>
<proteinExistence type="predicted"/>
<dbReference type="KEGG" id="ssan:NX02_p1405"/>
<keyword evidence="2" id="KW-1185">Reference proteome</keyword>
<dbReference type="RefSeq" id="WP_047100389.1">
    <property type="nucleotide sequence ID" value="NZ_CP011450.1"/>
</dbReference>
<gene>
    <name evidence="1" type="ORF">NX02_p1405</name>
</gene>
<sequence length="108" mass="11917">MVLKEYEDEDGRSLFGLWFASLDAVAAAKVAVALNKVERGAISNVKPVGEGVSEYKIDFGPGYRIYFGMDGQALVILLIGGTKKRQQRDIDTAKSLWTDYKARKKGKS</sequence>
<name>A0A0F7JTE7_9SPHN</name>
<evidence type="ECO:0000313" key="2">
    <source>
        <dbReference type="Proteomes" id="UP000018851"/>
    </source>
</evidence>
<geneLocation type="plasmid" evidence="1 2">
    <name>pNXO2</name>
</geneLocation>
<dbReference type="NCBIfam" id="TIGR02683">
    <property type="entry name" value="upstrm_HI1419"/>
    <property type="match status" value="1"/>
</dbReference>